<comment type="caution">
    <text evidence="2">The sequence shown here is derived from an EMBL/GenBank/DDBJ whole genome shotgun (WGS) entry which is preliminary data.</text>
</comment>
<dbReference type="AlphaFoldDB" id="A0A2T2WGW2"/>
<keyword evidence="1" id="KW-1133">Transmembrane helix</keyword>
<feature type="transmembrane region" description="Helical" evidence="1">
    <location>
        <begin position="6"/>
        <end position="28"/>
    </location>
</feature>
<sequence length="106" mass="11059">MLTLANFGTVAGATAITLAIVKLLTAVWPKVPHMWAVWAAAECTMFVDGLMTGPWTITKAVELFFSGMVVAATALGSTTGGQRIAESITATRRAKLPDSPPHSGSN</sequence>
<keyword evidence="1" id="KW-0472">Membrane</keyword>
<gene>
    <name evidence="2" type="ORF">C7B45_10620</name>
</gene>
<evidence type="ECO:0000313" key="2">
    <source>
        <dbReference type="EMBL" id="PSR21474.1"/>
    </source>
</evidence>
<dbReference type="Proteomes" id="UP000241848">
    <property type="component" value="Unassembled WGS sequence"/>
</dbReference>
<evidence type="ECO:0000256" key="1">
    <source>
        <dbReference type="SAM" id="Phobius"/>
    </source>
</evidence>
<accession>A0A2T2WGW2</accession>
<evidence type="ECO:0000313" key="3">
    <source>
        <dbReference type="Proteomes" id="UP000241848"/>
    </source>
</evidence>
<organism evidence="2 3">
    <name type="scientific">Sulfobacillus acidophilus</name>
    <dbReference type="NCBI Taxonomy" id="53633"/>
    <lineage>
        <taxon>Bacteria</taxon>
        <taxon>Bacillati</taxon>
        <taxon>Bacillota</taxon>
        <taxon>Clostridia</taxon>
        <taxon>Eubacteriales</taxon>
        <taxon>Clostridiales Family XVII. Incertae Sedis</taxon>
        <taxon>Sulfobacillus</taxon>
    </lineage>
</organism>
<reference evidence="2 3" key="1">
    <citation type="journal article" date="2014" name="BMC Genomics">
        <title>Comparison of environmental and isolate Sulfobacillus genomes reveals diverse carbon, sulfur, nitrogen, and hydrogen metabolisms.</title>
        <authorList>
            <person name="Justice N.B."/>
            <person name="Norman A."/>
            <person name="Brown C.T."/>
            <person name="Singh A."/>
            <person name="Thomas B.C."/>
            <person name="Banfield J.F."/>
        </authorList>
    </citation>
    <scope>NUCLEOTIDE SEQUENCE [LARGE SCALE GENOMIC DNA]</scope>
    <source>
        <strain evidence="2">AMDSBA3</strain>
    </source>
</reference>
<keyword evidence="1" id="KW-0812">Transmembrane</keyword>
<dbReference type="EMBL" id="PXYV01000033">
    <property type="protein sequence ID" value="PSR21474.1"/>
    <property type="molecule type" value="Genomic_DNA"/>
</dbReference>
<proteinExistence type="predicted"/>
<protein>
    <recommendedName>
        <fullName evidence="4">Holin</fullName>
    </recommendedName>
</protein>
<evidence type="ECO:0008006" key="4">
    <source>
        <dbReference type="Google" id="ProtNLM"/>
    </source>
</evidence>
<name>A0A2T2WGW2_9FIRM</name>
<feature type="transmembrane region" description="Helical" evidence="1">
    <location>
        <begin position="63"/>
        <end position="85"/>
    </location>
</feature>